<name>A0ABQ8VN71_9AGAR</name>
<keyword evidence="3" id="KW-1185">Reference proteome</keyword>
<evidence type="ECO:0000313" key="3">
    <source>
        <dbReference type="Proteomes" id="UP001150217"/>
    </source>
</evidence>
<sequence>MSIFARPESPPPRAPSPDYCAGFNPLPIRPKRSQASMRPMSCDSDVSKQKPVLRSVHSLDTAYNPSDATHFTNNPQLLGHDLSRRPSKGILKASPPPSPSFASMSSRSSTSSSRGLVHSRSLQLAAPYRSPPASPTLAAPPPPVPPIPALIFPDAEEKDEEKNEEKKKKKDGVEEKSRKRRHSRAGEELDSLLPEVTVSLPSPAPVIFLFLDDFMLIIARLVPEFFVLGISQLHTYVHVHIALYSTLRLCSLHSATLKP</sequence>
<protein>
    <submittedName>
        <fullName evidence="2">Uncharacterized protein</fullName>
    </submittedName>
</protein>
<feature type="region of interest" description="Disordered" evidence="1">
    <location>
        <begin position="1"/>
        <end position="186"/>
    </location>
</feature>
<comment type="caution">
    <text evidence="2">The sequence shown here is derived from an EMBL/GenBank/DDBJ whole genome shotgun (WGS) entry which is preliminary data.</text>
</comment>
<evidence type="ECO:0000313" key="2">
    <source>
        <dbReference type="EMBL" id="KAJ4497843.1"/>
    </source>
</evidence>
<proteinExistence type="predicted"/>
<dbReference type="Proteomes" id="UP001150217">
    <property type="component" value="Unassembled WGS sequence"/>
</dbReference>
<reference evidence="2" key="1">
    <citation type="submission" date="2022-08" db="EMBL/GenBank/DDBJ databases">
        <title>A Global Phylogenomic Analysis of the Shiitake Genus Lentinula.</title>
        <authorList>
            <consortium name="DOE Joint Genome Institute"/>
            <person name="Sierra-Patev S."/>
            <person name="Min B."/>
            <person name="Naranjo-Ortiz M."/>
            <person name="Looney B."/>
            <person name="Konkel Z."/>
            <person name="Slot J.C."/>
            <person name="Sakamoto Y."/>
            <person name="Steenwyk J.L."/>
            <person name="Rokas A."/>
            <person name="Carro J."/>
            <person name="Camarero S."/>
            <person name="Ferreira P."/>
            <person name="Molpeceres G."/>
            <person name="Ruiz-Duenas F.J."/>
            <person name="Serrano A."/>
            <person name="Henrissat B."/>
            <person name="Drula E."/>
            <person name="Hughes K.W."/>
            <person name="Mata J.L."/>
            <person name="Ishikawa N.K."/>
            <person name="Vargas-Isla R."/>
            <person name="Ushijima S."/>
            <person name="Smith C.A."/>
            <person name="Ahrendt S."/>
            <person name="Andreopoulos W."/>
            <person name="He G."/>
            <person name="Labutti K."/>
            <person name="Lipzen A."/>
            <person name="Ng V."/>
            <person name="Riley R."/>
            <person name="Sandor L."/>
            <person name="Barry K."/>
            <person name="Martinez A.T."/>
            <person name="Xiao Y."/>
            <person name="Gibbons J.G."/>
            <person name="Terashima K."/>
            <person name="Grigoriev I.V."/>
            <person name="Hibbett D.S."/>
        </authorList>
    </citation>
    <scope>NUCLEOTIDE SEQUENCE</scope>
    <source>
        <strain evidence="2">RHP3577 ss4</strain>
    </source>
</reference>
<evidence type="ECO:0000256" key="1">
    <source>
        <dbReference type="SAM" id="MobiDB-lite"/>
    </source>
</evidence>
<feature type="compositionally biased region" description="Polar residues" evidence="1">
    <location>
        <begin position="61"/>
        <end position="76"/>
    </location>
</feature>
<organism evidence="2 3">
    <name type="scientific">Lentinula lateritia</name>
    <dbReference type="NCBI Taxonomy" id="40482"/>
    <lineage>
        <taxon>Eukaryota</taxon>
        <taxon>Fungi</taxon>
        <taxon>Dikarya</taxon>
        <taxon>Basidiomycota</taxon>
        <taxon>Agaricomycotina</taxon>
        <taxon>Agaricomycetes</taxon>
        <taxon>Agaricomycetidae</taxon>
        <taxon>Agaricales</taxon>
        <taxon>Marasmiineae</taxon>
        <taxon>Omphalotaceae</taxon>
        <taxon>Lentinula</taxon>
    </lineage>
</organism>
<feature type="compositionally biased region" description="Pro residues" evidence="1">
    <location>
        <begin position="129"/>
        <end position="148"/>
    </location>
</feature>
<gene>
    <name evidence="2" type="ORF">C8R41DRAFT_865301</name>
</gene>
<feature type="compositionally biased region" description="Low complexity" evidence="1">
    <location>
        <begin position="100"/>
        <end position="121"/>
    </location>
</feature>
<feature type="compositionally biased region" description="Basic and acidic residues" evidence="1">
    <location>
        <begin position="160"/>
        <end position="177"/>
    </location>
</feature>
<dbReference type="EMBL" id="JANVFT010000019">
    <property type="protein sequence ID" value="KAJ4497843.1"/>
    <property type="molecule type" value="Genomic_DNA"/>
</dbReference>
<accession>A0ABQ8VN71</accession>